<name>A0A967B0R8_9FLAO</name>
<sequence>MKQEETKFIKEPEEPTRQYIFQKNIKTKTGAYFIVLVLALLLLGIIASAFYFTSPL</sequence>
<evidence type="ECO:0000313" key="3">
    <source>
        <dbReference type="Proteomes" id="UP000707206"/>
    </source>
</evidence>
<organism evidence="2 3">
    <name type="scientific">Pelagihabitans pacificus</name>
    <dbReference type="NCBI Taxonomy" id="2696054"/>
    <lineage>
        <taxon>Bacteria</taxon>
        <taxon>Pseudomonadati</taxon>
        <taxon>Bacteroidota</taxon>
        <taxon>Flavobacteriia</taxon>
        <taxon>Flavobacteriales</taxon>
        <taxon>Flavobacteriaceae</taxon>
        <taxon>Pelagihabitans</taxon>
    </lineage>
</organism>
<proteinExistence type="predicted"/>
<dbReference type="AlphaFoldDB" id="A0A967B0R8"/>
<protein>
    <submittedName>
        <fullName evidence="2">Uncharacterized protein</fullName>
    </submittedName>
</protein>
<evidence type="ECO:0000256" key="1">
    <source>
        <dbReference type="SAM" id="Phobius"/>
    </source>
</evidence>
<feature type="transmembrane region" description="Helical" evidence="1">
    <location>
        <begin position="31"/>
        <end position="52"/>
    </location>
</feature>
<comment type="caution">
    <text evidence="2">The sequence shown here is derived from an EMBL/GenBank/DDBJ whole genome shotgun (WGS) entry which is preliminary data.</text>
</comment>
<dbReference type="EMBL" id="VIKU02000005">
    <property type="protein sequence ID" value="NHF61002.1"/>
    <property type="molecule type" value="Genomic_DNA"/>
</dbReference>
<dbReference type="RefSeq" id="WP_166204969.1">
    <property type="nucleotide sequence ID" value="NZ_VIKU02000005.1"/>
</dbReference>
<accession>A0A967B0R8</accession>
<keyword evidence="3" id="KW-1185">Reference proteome</keyword>
<evidence type="ECO:0000313" key="2">
    <source>
        <dbReference type="EMBL" id="NHF61002.1"/>
    </source>
</evidence>
<reference evidence="2" key="2">
    <citation type="submission" date="2020-03" db="EMBL/GenBank/DDBJ databases">
        <title>Flavobacteriaceae bacterium strain TP-CH-4, a member of the family Flavobacteriaceae isolated from a deep-sea seamount.</title>
        <authorList>
            <person name="Zhang D.-C."/>
        </authorList>
    </citation>
    <scope>NUCLEOTIDE SEQUENCE</scope>
    <source>
        <strain evidence="2">TP-CH-4</strain>
    </source>
</reference>
<keyword evidence="1" id="KW-1133">Transmembrane helix</keyword>
<keyword evidence="1" id="KW-0812">Transmembrane</keyword>
<reference evidence="2" key="1">
    <citation type="submission" date="2019-07" db="EMBL/GenBank/DDBJ databases">
        <authorList>
            <person name="De-Chao Zhang Q."/>
        </authorList>
    </citation>
    <scope>NUCLEOTIDE SEQUENCE</scope>
    <source>
        <strain evidence="2">TP-CH-4</strain>
    </source>
</reference>
<gene>
    <name evidence="2" type="ORF">FK220_016745</name>
</gene>
<dbReference type="Proteomes" id="UP000707206">
    <property type="component" value="Unassembled WGS sequence"/>
</dbReference>
<keyword evidence="1" id="KW-0472">Membrane</keyword>